<gene>
    <name evidence="1" type="ORF">PCOR1329_LOCUS84794</name>
</gene>
<dbReference type="Proteomes" id="UP001189429">
    <property type="component" value="Unassembled WGS sequence"/>
</dbReference>
<dbReference type="InterPro" id="IPR011989">
    <property type="entry name" value="ARM-like"/>
</dbReference>
<feature type="non-terminal residue" evidence="1">
    <location>
        <position position="1"/>
    </location>
</feature>
<proteinExistence type="predicted"/>
<evidence type="ECO:0000313" key="2">
    <source>
        <dbReference type="Proteomes" id="UP001189429"/>
    </source>
</evidence>
<dbReference type="EMBL" id="CAUYUJ010022443">
    <property type="protein sequence ID" value="CAK0910674.1"/>
    <property type="molecule type" value="Genomic_DNA"/>
</dbReference>
<dbReference type="InterPro" id="IPR016024">
    <property type="entry name" value="ARM-type_fold"/>
</dbReference>
<feature type="non-terminal residue" evidence="1">
    <location>
        <position position="193"/>
    </location>
</feature>
<accession>A0ABN9YHT9</accession>
<organism evidence="1 2">
    <name type="scientific">Prorocentrum cordatum</name>
    <dbReference type="NCBI Taxonomy" id="2364126"/>
    <lineage>
        <taxon>Eukaryota</taxon>
        <taxon>Sar</taxon>
        <taxon>Alveolata</taxon>
        <taxon>Dinophyceae</taxon>
        <taxon>Prorocentrales</taxon>
        <taxon>Prorocentraceae</taxon>
        <taxon>Prorocentrum</taxon>
    </lineage>
</organism>
<name>A0ABN9YHT9_9DINO</name>
<comment type="caution">
    <text evidence="1">The sequence shown here is derived from an EMBL/GenBank/DDBJ whole genome shotgun (WGS) entry which is preliminary data.</text>
</comment>
<protein>
    <recommendedName>
        <fullName evidence="3">MMS19 nucleotide excision repair protein</fullName>
    </recommendedName>
</protein>
<evidence type="ECO:0008006" key="3">
    <source>
        <dbReference type="Google" id="ProtNLM"/>
    </source>
</evidence>
<dbReference type="SUPFAM" id="SSF48371">
    <property type="entry name" value="ARM repeat"/>
    <property type="match status" value="1"/>
</dbReference>
<keyword evidence="2" id="KW-1185">Reference proteome</keyword>
<evidence type="ECO:0000313" key="1">
    <source>
        <dbReference type="EMBL" id="CAK0910674.1"/>
    </source>
</evidence>
<reference evidence="1" key="1">
    <citation type="submission" date="2023-10" db="EMBL/GenBank/DDBJ databases">
        <authorList>
            <person name="Chen Y."/>
            <person name="Shah S."/>
            <person name="Dougan E. K."/>
            <person name="Thang M."/>
            <person name="Chan C."/>
        </authorList>
    </citation>
    <scope>NUCLEOTIDE SEQUENCE [LARGE SCALE GENOMIC DNA]</scope>
</reference>
<dbReference type="Gene3D" id="1.25.10.10">
    <property type="entry name" value="Leucine-rich Repeat Variant"/>
    <property type="match status" value="1"/>
</dbReference>
<sequence length="193" mass="19447">RCAGDSPGDAAVRGAVVCSVYDLVQGDVTEGTGCESRPRAAMMLALLVEALSPEGGLEPDACGACCSGLEALVRQDSRLCSLLLDRQGARLVVGAMSFAGRLGAEGEKCREAVAGLLAQLAEASPRAVAELRAAGAVGVLVQDGLVGNGRDSEAAMWALGHLGGMSAVLEVMAREPAKPAVLRGGVLAICDCA</sequence>